<evidence type="ECO:0000313" key="2">
    <source>
        <dbReference type="Proteomes" id="UP000217790"/>
    </source>
</evidence>
<dbReference type="AlphaFoldDB" id="A0A2H3C8K5"/>
<proteinExistence type="predicted"/>
<dbReference type="OrthoDB" id="3056789at2759"/>
<evidence type="ECO:0000313" key="1">
    <source>
        <dbReference type="EMBL" id="PBK79405.1"/>
    </source>
</evidence>
<organism evidence="1 2">
    <name type="scientific">Armillaria gallica</name>
    <name type="common">Bulbous honey fungus</name>
    <name type="synonym">Armillaria bulbosa</name>
    <dbReference type="NCBI Taxonomy" id="47427"/>
    <lineage>
        <taxon>Eukaryota</taxon>
        <taxon>Fungi</taxon>
        <taxon>Dikarya</taxon>
        <taxon>Basidiomycota</taxon>
        <taxon>Agaricomycotina</taxon>
        <taxon>Agaricomycetes</taxon>
        <taxon>Agaricomycetidae</taxon>
        <taxon>Agaricales</taxon>
        <taxon>Marasmiineae</taxon>
        <taxon>Physalacriaceae</taxon>
        <taxon>Armillaria</taxon>
    </lineage>
</organism>
<dbReference type="Proteomes" id="UP000217790">
    <property type="component" value="Unassembled WGS sequence"/>
</dbReference>
<reference evidence="2" key="1">
    <citation type="journal article" date="2017" name="Nat. Ecol. Evol.">
        <title>Genome expansion and lineage-specific genetic innovations in the forest pathogenic fungi Armillaria.</title>
        <authorList>
            <person name="Sipos G."/>
            <person name="Prasanna A.N."/>
            <person name="Walter M.C."/>
            <person name="O'Connor E."/>
            <person name="Balint B."/>
            <person name="Krizsan K."/>
            <person name="Kiss B."/>
            <person name="Hess J."/>
            <person name="Varga T."/>
            <person name="Slot J."/>
            <person name="Riley R."/>
            <person name="Boka B."/>
            <person name="Rigling D."/>
            <person name="Barry K."/>
            <person name="Lee J."/>
            <person name="Mihaltcheva S."/>
            <person name="LaButti K."/>
            <person name="Lipzen A."/>
            <person name="Waldron R."/>
            <person name="Moloney N.M."/>
            <person name="Sperisen C."/>
            <person name="Kredics L."/>
            <person name="Vagvoelgyi C."/>
            <person name="Patrignani A."/>
            <person name="Fitzpatrick D."/>
            <person name="Nagy I."/>
            <person name="Doyle S."/>
            <person name="Anderson J.B."/>
            <person name="Grigoriev I.V."/>
            <person name="Gueldener U."/>
            <person name="Muensterkoetter M."/>
            <person name="Nagy L.G."/>
        </authorList>
    </citation>
    <scope>NUCLEOTIDE SEQUENCE [LARGE SCALE GENOMIC DNA]</scope>
    <source>
        <strain evidence="2">Ar21-2</strain>
    </source>
</reference>
<accession>A0A2H3C8K5</accession>
<sequence length="216" mass="24254">MEEKTLRSTVVVRPAIEELEIDDEGGEECCCSIILYFKSLRVLVMGKPGIAQVKTAREELDERLPLPMRARTRSTSFTFSHSGHSMVISVRARGACLANPYPALQRVVFLNGVQWCRSSPSLPRSQSSPRLPFDKLFVKKIDRDVVPPSQSPKKVVPLTEQWFMKAEECFDLNDSDNDGFLSFKASPSRQSSSIQHFYQQVEVNVQGAGKMVMALV</sequence>
<keyword evidence="2" id="KW-1185">Reference proteome</keyword>
<protein>
    <submittedName>
        <fullName evidence="1">Uncharacterized protein</fullName>
    </submittedName>
</protein>
<name>A0A2H3C8K5_ARMGA</name>
<gene>
    <name evidence="1" type="ORF">ARMGADRAFT_136119</name>
</gene>
<dbReference type="STRING" id="47427.A0A2H3C8K5"/>
<dbReference type="InParanoid" id="A0A2H3C8K5"/>
<dbReference type="EMBL" id="KZ293779">
    <property type="protein sequence ID" value="PBK79405.1"/>
    <property type="molecule type" value="Genomic_DNA"/>
</dbReference>